<dbReference type="Proteomes" id="UP000280861">
    <property type="component" value="Unassembled WGS sequence"/>
</dbReference>
<dbReference type="RefSeq" id="WP_124091744.1">
    <property type="nucleotide sequence ID" value="NZ_CBCRYA010000010.1"/>
</dbReference>
<proteinExistence type="predicted"/>
<organism evidence="1 2">
    <name type="scientific">Arthrobacter ulcerisalmonis</name>
    <dbReference type="NCBI Taxonomy" id="2483813"/>
    <lineage>
        <taxon>Bacteria</taxon>
        <taxon>Bacillati</taxon>
        <taxon>Actinomycetota</taxon>
        <taxon>Actinomycetes</taxon>
        <taxon>Micrococcales</taxon>
        <taxon>Micrococcaceae</taxon>
        <taxon>Arthrobacter</taxon>
    </lineage>
</organism>
<evidence type="ECO:0000313" key="2">
    <source>
        <dbReference type="Proteomes" id="UP000280861"/>
    </source>
</evidence>
<protein>
    <submittedName>
        <fullName evidence="1">Uncharacterized protein</fullName>
    </submittedName>
</protein>
<reference evidence="1 2" key="1">
    <citation type="submission" date="2018-11" db="EMBL/GenBank/DDBJ databases">
        <authorList>
            <person name="Criscuolo A."/>
        </authorList>
    </citation>
    <scope>NUCLEOTIDE SEQUENCE [LARGE SCALE GENOMIC DNA]</scope>
    <source>
        <strain evidence="1">AT11b</strain>
    </source>
</reference>
<evidence type="ECO:0000313" key="1">
    <source>
        <dbReference type="EMBL" id="VDC26880.1"/>
    </source>
</evidence>
<name>A0A3P5X7V8_9MICC</name>
<dbReference type="AlphaFoldDB" id="A0A3P5X7V8"/>
<dbReference type="EMBL" id="UXAU01000025">
    <property type="protein sequence ID" value="VDC26880.1"/>
    <property type="molecule type" value="Genomic_DNA"/>
</dbReference>
<accession>A0A3P5X7V8</accession>
<dbReference type="OrthoDB" id="3571220at2"/>
<sequence length="201" mass="20936">MAERWIFKGHIAGLGSTSGLRAVVGIWQESPFGAFADVMVQEPTGHRTLLAPNREVADFIAGTYSFDTVDVLDVAAVLTAEALTVDAGPLAVRAGLGQRSLLGWGLRAVPRPLAVQPRWLRLVGPLAGVLSPGARTSGSAGSGRVEYYGVTDLRSITTGSLQWSGRDAGALATVRPPVTFGFSSVPPQPSLATVQTTIVGT</sequence>
<gene>
    <name evidence="1" type="ORF">PSET11_01808</name>
</gene>
<keyword evidence="2" id="KW-1185">Reference proteome</keyword>